<dbReference type="Gene3D" id="2.130.10.30">
    <property type="entry name" value="Regulator of chromosome condensation 1/beta-lactamase-inhibitor protein II"/>
    <property type="match status" value="1"/>
</dbReference>
<accession>A0A226DTK6</accession>
<protein>
    <recommendedName>
        <fullName evidence="4">DUF4806 domain-containing protein</fullName>
    </recommendedName>
</protein>
<dbReference type="OrthoDB" id="6780942at2759"/>
<dbReference type="InterPro" id="IPR009091">
    <property type="entry name" value="RCC1/BLIP-II"/>
</dbReference>
<evidence type="ECO:0000256" key="1">
    <source>
        <dbReference type="SAM" id="MobiDB-lite"/>
    </source>
</evidence>
<comment type="caution">
    <text evidence="2">The sequence shown here is derived from an EMBL/GenBank/DDBJ whole genome shotgun (WGS) entry which is preliminary data.</text>
</comment>
<dbReference type="PANTHER" id="PTHR34153:SF2">
    <property type="entry name" value="SI:CH211-262H13.3-RELATED"/>
    <property type="match status" value="1"/>
</dbReference>
<evidence type="ECO:0008006" key="4">
    <source>
        <dbReference type="Google" id="ProtNLM"/>
    </source>
</evidence>
<feature type="region of interest" description="Disordered" evidence="1">
    <location>
        <begin position="588"/>
        <end position="607"/>
    </location>
</feature>
<dbReference type="SUPFAM" id="SSF50985">
    <property type="entry name" value="RCC1/BLIP-II"/>
    <property type="match status" value="1"/>
</dbReference>
<keyword evidence="3" id="KW-1185">Reference proteome</keyword>
<evidence type="ECO:0000313" key="3">
    <source>
        <dbReference type="Proteomes" id="UP000198287"/>
    </source>
</evidence>
<dbReference type="EMBL" id="LNIX01000012">
    <property type="protein sequence ID" value="OXA48051.1"/>
    <property type="molecule type" value="Genomic_DNA"/>
</dbReference>
<feature type="region of interest" description="Disordered" evidence="1">
    <location>
        <begin position="321"/>
        <end position="359"/>
    </location>
</feature>
<evidence type="ECO:0000313" key="2">
    <source>
        <dbReference type="EMBL" id="OXA48051.1"/>
    </source>
</evidence>
<sequence>MTLASAPSTSGHRFLLQSSANCYYSHLEFVTGSISLALTEDGRLFSWCNNFIPGAEIPDNLRDQIDRYPVSNVATDPNFIGRPQTVRHARGDKIVQVALSDLEAGFVVVLTAGADVYHWGPRGTGMDRNPHPLISTPAFGYEELISVVCGVRGISFALSEDGKVRPRRFLNGNIPSNICALALTWPGSGYVAHLRPRQKSNKTWMGQHRFNSNSELMEYWRGPHLAFNQTPKAFPFCVVEFVDDKDKLIYVEAVPRSWVNEESRVCRWPNIAGPQLDKLRKVQSSPENQWITYNNIKILKLCSDFKTARSKAILAETKNSLDTSEDLNKGKKKTRGAKNQLKSTRDLPSERDNSSSSSSSSILAINFCSSLEPPTSIFVDPPSNNNDQIIIPSTSLAQNVAGSSTVELNEPNVADNSEIICSDNFVVVNDGLLAQLTQTIQDFKEVILREIQEVKSDIAIIRAQVLQQNKTAVVPARCSKIPMKTVEDWSELEVWLGSVEEAKQIIVTDLELIGGNDLNDLTRRLLARIMTAELSKQVNFTGANGKLNFGASPFYNILIESIRCYSDYSNTHERKIRQCVMRWFNNSSDRDGGRERRRKNNQAETVQ</sequence>
<dbReference type="PANTHER" id="PTHR34153">
    <property type="entry name" value="SI:CH211-262H13.3-RELATED-RELATED"/>
    <property type="match status" value="1"/>
</dbReference>
<proteinExistence type="predicted"/>
<organism evidence="2 3">
    <name type="scientific">Folsomia candida</name>
    <name type="common">Springtail</name>
    <dbReference type="NCBI Taxonomy" id="158441"/>
    <lineage>
        <taxon>Eukaryota</taxon>
        <taxon>Metazoa</taxon>
        <taxon>Ecdysozoa</taxon>
        <taxon>Arthropoda</taxon>
        <taxon>Hexapoda</taxon>
        <taxon>Collembola</taxon>
        <taxon>Entomobryomorpha</taxon>
        <taxon>Isotomoidea</taxon>
        <taxon>Isotomidae</taxon>
        <taxon>Proisotominae</taxon>
        <taxon>Folsomia</taxon>
    </lineage>
</organism>
<dbReference type="Proteomes" id="UP000198287">
    <property type="component" value="Unassembled WGS sequence"/>
</dbReference>
<reference evidence="2 3" key="1">
    <citation type="submission" date="2015-12" db="EMBL/GenBank/DDBJ databases">
        <title>The genome of Folsomia candida.</title>
        <authorList>
            <person name="Faddeeva A."/>
            <person name="Derks M.F."/>
            <person name="Anvar Y."/>
            <person name="Smit S."/>
            <person name="Van Straalen N."/>
            <person name="Roelofs D."/>
        </authorList>
    </citation>
    <scope>NUCLEOTIDE SEQUENCE [LARGE SCALE GENOMIC DNA]</scope>
    <source>
        <strain evidence="2 3">VU population</strain>
        <tissue evidence="2">Whole body</tissue>
    </source>
</reference>
<feature type="compositionally biased region" description="Basic and acidic residues" evidence="1">
    <location>
        <begin position="343"/>
        <end position="353"/>
    </location>
</feature>
<name>A0A226DTK6_FOLCA</name>
<gene>
    <name evidence="2" type="ORF">Fcan01_17072</name>
</gene>
<dbReference type="AlphaFoldDB" id="A0A226DTK6"/>